<dbReference type="EMBL" id="CM039431">
    <property type="protein sequence ID" value="KAI4336923.1"/>
    <property type="molecule type" value="Genomic_DNA"/>
</dbReference>
<name>A0ACB9NKJ3_BAUVA</name>
<organism evidence="1 2">
    <name type="scientific">Bauhinia variegata</name>
    <name type="common">Purple orchid tree</name>
    <name type="synonym">Phanera variegata</name>
    <dbReference type="NCBI Taxonomy" id="167791"/>
    <lineage>
        <taxon>Eukaryota</taxon>
        <taxon>Viridiplantae</taxon>
        <taxon>Streptophyta</taxon>
        <taxon>Embryophyta</taxon>
        <taxon>Tracheophyta</taxon>
        <taxon>Spermatophyta</taxon>
        <taxon>Magnoliopsida</taxon>
        <taxon>eudicotyledons</taxon>
        <taxon>Gunneridae</taxon>
        <taxon>Pentapetalae</taxon>
        <taxon>rosids</taxon>
        <taxon>fabids</taxon>
        <taxon>Fabales</taxon>
        <taxon>Fabaceae</taxon>
        <taxon>Cercidoideae</taxon>
        <taxon>Cercideae</taxon>
        <taxon>Bauhiniinae</taxon>
        <taxon>Bauhinia</taxon>
    </lineage>
</organism>
<protein>
    <submittedName>
        <fullName evidence="1">Uncharacterized protein</fullName>
    </submittedName>
</protein>
<reference evidence="1 2" key="1">
    <citation type="journal article" date="2022" name="DNA Res.">
        <title>Chromosomal-level genome assembly of the orchid tree Bauhinia variegata (Leguminosae; Cercidoideae) supports the allotetraploid origin hypothesis of Bauhinia.</title>
        <authorList>
            <person name="Zhong Y."/>
            <person name="Chen Y."/>
            <person name="Zheng D."/>
            <person name="Pang J."/>
            <person name="Liu Y."/>
            <person name="Luo S."/>
            <person name="Meng S."/>
            <person name="Qian L."/>
            <person name="Wei D."/>
            <person name="Dai S."/>
            <person name="Zhou R."/>
        </authorList>
    </citation>
    <scope>NUCLEOTIDE SEQUENCE [LARGE SCALE GENOMIC DNA]</scope>
    <source>
        <strain evidence="1">BV-YZ2020</strain>
    </source>
</reference>
<proteinExistence type="predicted"/>
<keyword evidence="2" id="KW-1185">Reference proteome</keyword>
<evidence type="ECO:0000313" key="1">
    <source>
        <dbReference type="EMBL" id="KAI4336923.1"/>
    </source>
</evidence>
<comment type="caution">
    <text evidence="1">The sequence shown here is derived from an EMBL/GenBank/DDBJ whole genome shotgun (WGS) entry which is preliminary data.</text>
</comment>
<sequence length="276" mass="30114">MATTRLLRTSGPLHLPPTPSSSSLSTRLWCQSKGSLNAENIASGSGRSGRKLLLLLKASPAAPDHVVTSKPIARPGMSDLVTLPTNVAYVLHLFTVKRKLGNLHPQILIERAILDCRFFTLLAVVGSLLGSVLCFLEGFFLVIETYLQYFHILSRRLDRGHLVQLLIEAIDMFLVGTAMLIFGVGLYVMFVRSGTATKAPRDAFYAKLPPSPRWIGMQSIAEAKSKIGHAVTMVLQVGLLDKFKNIPLVTGFDLACFAAAVLTSSACIFLLSRLHR</sequence>
<dbReference type="Proteomes" id="UP000828941">
    <property type="component" value="Chromosome 6"/>
</dbReference>
<evidence type="ECO:0000313" key="2">
    <source>
        <dbReference type="Proteomes" id="UP000828941"/>
    </source>
</evidence>
<accession>A0ACB9NKJ3</accession>
<gene>
    <name evidence="1" type="ORF">L6164_015394</name>
</gene>